<gene>
    <name evidence="2" type="ORF">F5983_34745</name>
</gene>
<protein>
    <submittedName>
        <fullName evidence="2">Helix-turn-helix transcriptional regulator</fullName>
    </submittedName>
</protein>
<dbReference type="Gene3D" id="1.10.260.40">
    <property type="entry name" value="lambda repressor-like DNA-binding domains"/>
    <property type="match status" value="1"/>
</dbReference>
<dbReference type="InterPro" id="IPR011990">
    <property type="entry name" value="TPR-like_helical_dom_sf"/>
</dbReference>
<evidence type="ECO:0000313" key="3">
    <source>
        <dbReference type="Proteomes" id="UP000326907"/>
    </source>
</evidence>
<dbReference type="CDD" id="cd00093">
    <property type="entry name" value="HTH_XRE"/>
    <property type="match status" value="1"/>
</dbReference>
<reference evidence="2 3" key="1">
    <citation type="submission" date="2019-09" db="EMBL/GenBank/DDBJ databases">
        <authorList>
            <person name="Liu P."/>
        </authorList>
    </citation>
    <scope>NUCLEOTIDE SEQUENCE [LARGE SCALE GENOMIC DNA]</scope>
    <source>
        <strain evidence="2 3">TRM68085</strain>
    </source>
</reference>
<dbReference type="Gene3D" id="1.25.40.10">
    <property type="entry name" value="Tetratricopeptide repeat domain"/>
    <property type="match status" value="1"/>
</dbReference>
<proteinExistence type="predicted"/>
<dbReference type="EMBL" id="VYUA01000063">
    <property type="protein sequence ID" value="KAB2588002.1"/>
    <property type="molecule type" value="Genomic_DNA"/>
</dbReference>
<dbReference type="SMART" id="SM00530">
    <property type="entry name" value="HTH_XRE"/>
    <property type="match status" value="1"/>
</dbReference>
<evidence type="ECO:0000259" key="1">
    <source>
        <dbReference type="SMART" id="SM00530"/>
    </source>
</evidence>
<evidence type="ECO:0000313" key="2">
    <source>
        <dbReference type="EMBL" id="KAB2588002.1"/>
    </source>
</evidence>
<dbReference type="InterPro" id="IPR010982">
    <property type="entry name" value="Lambda_DNA-bd_dom_sf"/>
</dbReference>
<sequence length="435" mass="47928">MTYQPPTALPRGFVDQEDVYRALVAHDFGTVFRLARERAGISYSRIATECDIKPNRVGELAKGIGRITTFEKIVQIADALRVPGHVLGLAARPWESDSPGHTSEETGHPHVRRRTILQAATSTGLAAALPAVHRPEPPRRITPAYVEQLRARAARLRRLDIVLGGGDTHRVYLAEVQHTKSLLRDAVFTGDSRQKLTSLLAEQAQQAGWAAFDGGRAREARSLYEESRTYARDAHDDDLYGNALAFLAYQELSDDRRAAVSVARASCATITPITPSTVRALLYERLAWACAVDGQVTDTEHALDAARDALDTAEEGEPQPDWSAWVDHTELEIMTGRCWTELNRPMRAVPVLTRALGRYSDDNARDKSLYLSWLAQAYLTAGEVEEAARHVSRAATLAYGVASQRPAQRLTPLITHLRPHAGIGAVRELLDRAAV</sequence>
<dbReference type="Proteomes" id="UP000326907">
    <property type="component" value="Unassembled WGS sequence"/>
</dbReference>
<dbReference type="Pfam" id="PF01381">
    <property type="entry name" value="HTH_3"/>
    <property type="match status" value="1"/>
</dbReference>
<dbReference type="SUPFAM" id="SSF47413">
    <property type="entry name" value="lambda repressor-like DNA-binding domains"/>
    <property type="match status" value="1"/>
</dbReference>
<dbReference type="InterPro" id="IPR001387">
    <property type="entry name" value="Cro/C1-type_HTH"/>
</dbReference>
<feature type="domain" description="HTH cro/C1-type" evidence="1">
    <location>
        <begin position="31"/>
        <end position="87"/>
    </location>
</feature>
<name>A0A5N5EHA1_9ACTN</name>
<comment type="caution">
    <text evidence="2">The sequence shown here is derived from an EMBL/GenBank/DDBJ whole genome shotgun (WGS) entry which is preliminary data.</text>
</comment>
<dbReference type="AlphaFoldDB" id="A0A5N5EHA1"/>
<dbReference type="GO" id="GO:0003677">
    <property type="term" value="F:DNA binding"/>
    <property type="evidence" value="ECO:0007669"/>
    <property type="project" value="InterPro"/>
</dbReference>
<keyword evidence="3" id="KW-1185">Reference proteome</keyword>
<dbReference type="RefSeq" id="WP_151513802.1">
    <property type="nucleotide sequence ID" value="NZ_JBMVCA010000036.1"/>
</dbReference>
<organism evidence="2 3">
    <name type="scientific">Streptomyces arboris</name>
    <dbReference type="NCBI Taxonomy" id="2600619"/>
    <lineage>
        <taxon>Bacteria</taxon>
        <taxon>Bacillati</taxon>
        <taxon>Actinomycetota</taxon>
        <taxon>Actinomycetes</taxon>
        <taxon>Kitasatosporales</taxon>
        <taxon>Streptomycetaceae</taxon>
        <taxon>Streptomyces</taxon>
    </lineage>
</organism>
<accession>A0A5N5EHA1</accession>
<dbReference type="SUPFAM" id="SSF48452">
    <property type="entry name" value="TPR-like"/>
    <property type="match status" value="1"/>
</dbReference>